<protein>
    <submittedName>
        <fullName evidence="4">DUF4350 domain-containing protein</fullName>
    </submittedName>
</protein>
<evidence type="ECO:0000256" key="2">
    <source>
        <dbReference type="SAM" id="Phobius"/>
    </source>
</evidence>
<dbReference type="InterPro" id="IPR025646">
    <property type="entry name" value="DUF4350"/>
</dbReference>
<evidence type="ECO:0000259" key="3">
    <source>
        <dbReference type="Pfam" id="PF14258"/>
    </source>
</evidence>
<gene>
    <name evidence="4" type="ORF">M6B22_16490</name>
</gene>
<proteinExistence type="predicted"/>
<organism evidence="4 5">
    <name type="scientific">Jatrophihabitans cynanchi</name>
    <dbReference type="NCBI Taxonomy" id="2944128"/>
    <lineage>
        <taxon>Bacteria</taxon>
        <taxon>Bacillati</taxon>
        <taxon>Actinomycetota</taxon>
        <taxon>Actinomycetes</taxon>
        <taxon>Jatrophihabitantales</taxon>
        <taxon>Jatrophihabitantaceae</taxon>
        <taxon>Jatrophihabitans</taxon>
    </lineage>
</organism>
<dbReference type="Proteomes" id="UP001164693">
    <property type="component" value="Chromosome"/>
</dbReference>
<feature type="transmembrane region" description="Helical" evidence="2">
    <location>
        <begin position="25"/>
        <end position="45"/>
    </location>
</feature>
<keyword evidence="5" id="KW-1185">Reference proteome</keyword>
<sequence length="395" mass="40616">MSTLARTPAADSDALLVPAWRRARFWVAIAVALVLAALAVTALTGTSDRALDPASSAPDGSKALATVLRAHGVRVHTSTQLAGAGGRVVVTDPDSYTRAQLRALSHRAELVLLGGSERSLSALGVTAGPPMLLAGRTAPGCDWVGATAAGTVDLPPGTLGYPGGAGQRCFAGAALRGDGWAVLGSSRLLRNDTVAREGVAALDVNVLTDDLTVRELTWLLPGTEATGSAAPTAWALFPDGARRAFLWLTALGVLLVLCRARRFGPVVSEPLPVVVRAAELVEGHGRLYQRARAREQAAAALRAGAVHRLGVRLGLPRGTPLPTLAHAVAARTGRPGTAVRTLLAGPAPESDPDLVDLALALDDLHDLHDRDDTDGVDDLPAVPGVPVPPPKGTAP</sequence>
<keyword evidence="2" id="KW-0472">Membrane</keyword>
<dbReference type="EMBL" id="CP097463">
    <property type="protein sequence ID" value="WAX56123.1"/>
    <property type="molecule type" value="Genomic_DNA"/>
</dbReference>
<feature type="compositionally biased region" description="Pro residues" evidence="1">
    <location>
        <begin position="383"/>
        <end position="395"/>
    </location>
</feature>
<name>A0ABY7JUB3_9ACTN</name>
<keyword evidence="2" id="KW-0812">Transmembrane</keyword>
<evidence type="ECO:0000313" key="5">
    <source>
        <dbReference type="Proteomes" id="UP001164693"/>
    </source>
</evidence>
<reference evidence="4" key="1">
    <citation type="submission" date="2022-05" db="EMBL/GenBank/DDBJ databases">
        <title>Jatrophihabitans sp. SB3-54 whole genome sequence.</title>
        <authorList>
            <person name="Suh M.K."/>
            <person name="Eom M.K."/>
            <person name="Kim J.S."/>
            <person name="Kim H.S."/>
            <person name="Do H.E."/>
            <person name="Shin Y.K."/>
            <person name="Lee J.-S."/>
        </authorList>
    </citation>
    <scope>NUCLEOTIDE SEQUENCE</scope>
    <source>
        <strain evidence="4">SB3-54</strain>
    </source>
</reference>
<feature type="region of interest" description="Disordered" evidence="1">
    <location>
        <begin position="368"/>
        <end position="395"/>
    </location>
</feature>
<dbReference type="Pfam" id="PF14258">
    <property type="entry name" value="DUF4350"/>
    <property type="match status" value="1"/>
</dbReference>
<accession>A0ABY7JUB3</accession>
<feature type="domain" description="DUF4350" evidence="3">
    <location>
        <begin position="53"/>
        <end position="202"/>
    </location>
</feature>
<evidence type="ECO:0000313" key="4">
    <source>
        <dbReference type="EMBL" id="WAX56123.1"/>
    </source>
</evidence>
<dbReference type="RefSeq" id="WP_269442651.1">
    <property type="nucleotide sequence ID" value="NZ_CP097463.1"/>
</dbReference>
<evidence type="ECO:0000256" key="1">
    <source>
        <dbReference type="SAM" id="MobiDB-lite"/>
    </source>
</evidence>
<keyword evidence="2" id="KW-1133">Transmembrane helix</keyword>